<accession>A0A446CAZ5</accession>
<dbReference type="GO" id="GO:0005524">
    <property type="term" value="F:ATP binding"/>
    <property type="evidence" value="ECO:0007669"/>
    <property type="project" value="UniProtKB-KW"/>
</dbReference>
<dbReference type="EC" id="3.6.3.-" evidence="7"/>
<evidence type="ECO:0000256" key="1">
    <source>
        <dbReference type="ARBA" id="ARBA00005417"/>
    </source>
</evidence>
<organism evidence="7 8">
    <name type="scientific">Achromobacter agilis</name>
    <dbReference type="NCBI Taxonomy" id="1353888"/>
    <lineage>
        <taxon>Bacteria</taxon>
        <taxon>Pseudomonadati</taxon>
        <taxon>Pseudomonadota</taxon>
        <taxon>Betaproteobacteria</taxon>
        <taxon>Burkholderiales</taxon>
        <taxon>Alcaligenaceae</taxon>
        <taxon>Achromobacter</taxon>
    </lineage>
</organism>
<dbReference type="InterPro" id="IPR003439">
    <property type="entry name" value="ABC_transporter-like_ATP-bd"/>
</dbReference>
<keyword evidence="8" id="KW-1185">Reference proteome</keyword>
<dbReference type="PROSITE" id="PS50893">
    <property type="entry name" value="ABC_TRANSPORTER_2"/>
    <property type="match status" value="2"/>
</dbReference>
<protein>
    <submittedName>
        <fullName evidence="7">Glutathione import ATP-binding protein GsiA</fullName>
        <ecNumber evidence="7">3.6.3.-</ecNumber>
    </submittedName>
</protein>
<reference evidence="7 8" key="1">
    <citation type="submission" date="2018-07" db="EMBL/GenBank/DDBJ databases">
        <authorList>
            <person name="Peeters C."/>
        </authorList>
    </citation>
    <scope>NUCLEOTIDE SEQUENCE [LARGE SCALE GENOMIC DNA]</scope>
    <source>
        <strain evidence="7 8">LMG 3411</strain>
    </source>
</reference>
<evidence type="ECO:0000259" key="6">
    <source>
        <dbReference type="PROSITE" id="PS50893"/>
    </source>
</evidence>
<evidence type="ECO:0000256" key="4">
    <source>
        <dbReference type="ARBA" id="ARBA00022741"/>
    </source>
</evidence>
<dbReference type="InterPro" id="IPR017871">
    <property type="entry name" value="ABC_transporter-like_CS"/>
</dbReference>
<dbReference type="Pfam" id="PF08352">
    <property type="entry name" value="oligo_HPY"/>
    <property type="match status" value="2"/>
</dbReference>
<dbReference type="InterPro" id="IPR027417">
    <property type="entry name" value="P-loop_NTPase"/>
</dbReference>
<feature type="domain" description="ABC transporter" evidence="6">
    <location>
        <begin position="286"/>
        <end position="534"/>
    </location>
</feature>
<evidence type="ECO:0000256" key="2">
    <source>
        <dbReference type="ARBA" id="ARBA00022448"/>
    </source>
</evidence>
<dbReference type="FunFam" id="3.40.50.300:FF:000016">
    <property type="entry name" value="Oligopeptide ABC transporter ATP-binding component"/>
    <property type="match status" value="2"/>
</dbReference>
<keyword evidence="7" id="KW-0378">Hydrolase</keyword>
<evidence type="ECO:0000256" key="5">
    <source>
        <dbReference type="ARBA" id="ARBA00022840"/>
    </source>
</evidence>
<dbReference type="PANTHER" id="PTHR43776">
    <property type="entry name" value="TRANSPORT ATP-BINDING PROTEIN"/>
    <property type="match status" value="1"/>
</dbReference>
<dbReference type="Proteomes" id="UP000289184">
    <property type="component" value="Unassembled WGS sequence"/>
</dbReference>
<dbReference type="NCBIfam" id="NF008453">
    <property type="entry name" value="PRK11308.1"/>
    <property type="match status" value="2"/>
</dbReference>
<dbReference type="NCBIfam" id="NF007739">
    <property type="entry name" value="PRK10419.1"/>
    <property type="match status" value="2"/>
</dbReference>
<keyword evidence="3" id="KW-1003">Cell membrane</keyword>
<dbReference type="AlphaFoldDB" id="A0A446CAZ5"/>
<dbReference type="Gene3D" id="3.40.50.300">
    <property type="entry name" value="P-loop containing nucleotide triphosphate hydrolases"/>
    <property type="match status" value="2"/>
</dbReference>
<dbReference type="GO" id="GO:0015833">
    <property type="term" value="P:peptide transport"/>
    <property type="evidence" value="ECO:0007669"/>
    <property type="project" value="InterPro"/>
</dbReference>
<dbReference type="GO" id="GO:0055085">
    <property type="term" value="P:transmembrane transport"/>
    <property type="evidence" value="ECO:0007669"/>
    <property type="project" value="UniProtKB-ARBA"/>
</dbReference>
<dbReference type="OrthoDB" id="9802772at2"/>
<dbReference type="InterPro" id="IPR003593">
    <property type="entry name" value="AAA+_ATPase"/>
</dbReference>
<dbReference type="SUPFAM" id="SSF52540">
    <property type="entry name" value="P-loop containing nucleoside triphosphate hydrolases"/>
    <property type="match status" value="2"/>
</dbReference>
<gene>
    <name evidence="7" type="primary">gsiA_6</name>
    <name evidence="7" type="ORF">AGI3411_01825</name>
</gene>
<dbReference type="SMART" id="SM00382">
    <property type="entry name" value="AAA"/>
    <property type="match status" value="2"/>
</dbReference>
<name>A0A446CAZ5_9BURK</name>
<keyword evidence="5 7" id="KW-0067">ATP-binding</keyword>
<evidence type="ECO:0000256" key="3">
    <source>
        <dbReference type="ARBA" id="ARBA00022475"/>
    </source>
</evidence>
<keyword evidence="3" id="KW-0472">Membrane</keyword>
<keyword evidence="2" id="KW-0813">Transport</keyword>
<dbReference type="InterPro" id="IPR050319">
    <property type="entry name" value="ABC_transp_ATP-bind"/>
</dbReference>
<dbReference type="GO" id="GO:0016887">
    <property type="term" value="F:ATP hydrolysis activity"/>
    <property type="evidence" value="ECO:0007669"/>
    <property type="project" value="InterPro"/>
</dbReference>
<dbReference type="PROSITE" id="PS00211">
    <property type="entry name" value="ABC_TRANSPORTER_1"/>
    <property type="match status" value="2"/>
</dbReference>
<dbReference type="InterPro" id="IPR013563">
    <property type="entry name" value="Oligopep_ABC_C"/>
</dbReference>
<comment type="similarity">
    <text evidence="1">Belongs to the ABC transporter superfamily.</text>
</comment>
<feature type="domain" description="ABC transporter" evidence="6">
    <location>
        <begin position="14"/>
        <end position="264"/>
    </location>
</feature>
<dbReference type="CDD" id="cd03257">
    <property type="entry name" value="ABC_NikE_OppD_transporters"/>
    <property type="match status" value="2"/>
</dbReference>
<sequence length="564" mass="61372">MTKQTLPPSNPPLLSIRNLSIALPSGGDRPYAVQDISYDIRAGEILCIVGESGSGKSMSANAIMGLLPHYLRPEGGQILLGGRDLLTLDEDVLRGMRGREMAMIFQEPLSALNPLLTVGEQIAEVMRVHNAYPGEAREKRVLELLELVGLPDPAAIRHAWPFRLSGGQRQRVMIAMALALEPKLLIADEPTTALDVTTQAQILALIARIQRDKGMGVMFVTHDFGVVAEIADRVAVMEKGILVEQGLAEQILNRPQHPYTRRLIGAVPRHRASPSTRATPAGGPVLQVENLHKTYAVGGGLFRKGRVVHAVNDVSFTVKRGETLGIVGESGSGKSTIGKCLLKLLDIDGGQMIFDGQDIAPMSEAQFRPKRRNIQMIFQDPFASLNPRQTVGRILCDGPLASGVSRQQAEKRARELLQLVELDPSAFDRYPGEFSGGQRQRVGIARALAMEPRLIVADESVSALDVSVQAQVLKLLHDVQQRLQLALIFITHDLRVAAQICDHLLVMHRGQVVEQGPPAQIFDDPQDAYTRQLIAAMPGRGWDPAAAIHHSESLNDAALAPHAS</sequence>
<dbReference type="EMBL" id="UFQB01000006">
    <property type="protein sequence ID" value="SSW64943.1"/>
    <property type="molecule type" value="Genomic_DNA"/>
</dbReference>
<evidence type="ECO:0000313" key="8">
    <source>
        <dbReference type="Proteomes" id="UP000289184"/>
    </source>
</evidence>
<proteinExistence type="inferred from homology"/>
<keyword evidence="4" id="KW-0547">Nucleotide-binding</keyword>
<evidence type="ECO:0000313" key="7">
    <source>
        <dbReference type="EMBL" id="SSW64943.1"/>
    </source>
</evidence>
<dbReference type="Pfam" id="PF00005">
    <property type="entry name" value="ABC_tran"/>
    <property type="match status" value="2"/>
</dbReference>
<dbReference type="RefSeq" id="WP_129527068.1">
    <property type="nucleotide sequence ID" value="NZ_UFQB01000006.1"/>
</dbReference>
<dbReference type="PANTHER" id="PTHR43776:SF7">
    <property type="entry name" value="D,D-DIPEPTIDE TRANSPORT ATP-BINDING PROTEIN DDPF-RELATED"/>
    <property type="match status" value="1"/>
</dbReference>